<dbReference type="Pfam" id="PF22574">
    <property type="entry name" value="SPMIP8"/>
    <property type="match status" value="1"/>
</dbReference>
<evidence type="ECO:0000313" key="2">
    <source>
        <dbReference type="Proteomes" id="UP000694569"/>
    </source>
</evidence>
<evidence type="ECO:0000313" key="1">
    <source>
        <dbReference type="Ensembl" id="ENSLLEP00000039781.1"/>
    </source>
</evidence>
<reference evidence="1" key="1">
    <citation type="submission" date="2025-08" db="UniProtKB">
        <authorList>
            <consortium name="Ensembl"/>
        </authorList>
    </citation>
    <scope>IDENTIFICATION</scope>
</reference>
<keyword evidence="2" id="KW-1185">Reference proteome</keyword>
<reference evidence="1" key="2">
    <citation type="submission" date="2025-09" db="UniProtKB">
        <authorList>
            <consortium name="Ensembl"/>
        </authorList>
    </citation>
    <scope>IDENTIFICATION</scope>
</reference>
<dbReference type="Ensembl" id="ENSLLET00000041384.1">
    <property type="protein sequence ID" value="ENSLLEP00000039781.1"/>
    <property type="gene ID" value="ENSLLEG00000025276.1"/>
</dbReference>
<dbReference type="Proteomes" id="UP000694569">
    <property type="component" value="Unplaced"/>
</dbReference>
<protein>
    <submittedName>
        <fullName evidence="1">Uncharacterized protein</fullName>
    </submittedName>
</protein>
<dbReference type="PANTHER" id="PTHR35348">
    <property type="entry name" value="TESTIS, PROSTATE AND PLACENTA-EXPRESSED PROTEIN"/>
    <property type="match status" value="1"/>
</dbReference>
<name>A0A8C5WI54_9ANUR</name>
<dbReference type="OrthoDB" id="9970246at2759"/>
<dbReference type="InterPro" id="IPR034584">
    <property type="entry name" value="SPMIP8"/>
</dbReference>
<accession>A0A8C5WI54</accession>
<sequence length="168" mass="18889">MPEANTSHRTASPNQPGACWVSPYTGCAHKLAEVKHTLYHPMLPTLRRMEMDTIAHKLSDQHSRTSTPCGQGEHRDIQRTPWAPCVDIQRTQWASLGIMRGYTACPVAPPVPAMTWQECPCFTKAADDWSRSLSASGEFQLRDVKKPERSLIPFSLQEHLPQVIQVET</sequence>
<dbReference type="AlphaFoldDB" id="A0A8C5WI54"/>
<dbReference type="PANTHER" id="PTHR35348:SF1">
    <property type="entry name" value="TESTIS, PROSTATE AND PLACENTA-EXPRESSED PROTEIN"/>
    <property type="match status" value="1"/>
</dbReference>
<organism evidence="1 2">
    <name type="scientific">Leptobrachium leishanense</name>
    <name type="common">Leishan spiny toad</name>
    <dbReference type="NCBI Taxonomy" id="445787"/>
    <lineage>
        <taxon>Eukaryota</taxon>
        <taxon>Metazoa</taxon>
        <taxon>Chordata</taxon>
        <taxon>Craniata</taxon>
        <taxon>Vertebrata</taxon>
        <taxon>Euteleostomi</taxon>
        <taxon>Amphibia</taxon>
        <taxon>Batrachia</taxon>
        <taxon>Anura</taxon>
        <taxon>Pelobatoidea</taxon>
        <taxon>Megophryidae</taxon>
        <taxon>Leptobrachium</taxon>
    </lineage>
</organism>
<proteinExistence type="predicted"/>